<dbReference type="GO" id="GO:0046872">
    <property type="term" value="F:metal ion binding"/>
    <property type="evidence" value="ECO:0007669"/>
    <property type="project" value="UniProtKB-KW"/>
</dbReference>
<dbReference type="PANTHER" id="PTHR37164:SF1">
    <property type="entry name" value="BACTERIOHEMERYTHRIN"/>
    <property type="match status" value="1"/>
</dbReference>
<dbReference type="NCBIfam" id="NF033749">
    <property type="entry name" value="bact_hemeryth"/>
    <property type="match status" value="1"/>
</dbReference>
<dbReference type="InterPro" id="IPR012312">
    <property type="entry name" value="Hemerythrin-like"/>
</dbReference>
<dbReference type="NCBIfam" id="TIGR02481">
    <property type="entry name" value="hemeryth_dom"/>
    <property type="match status" value="1"/>
</dbReference>
<dbReference type="InterPro" id="IPR050669">
    <property type="entry name" value="Hemerythrin"/>
</dbReference>
<dbReference type="GO" id="GO:0005344">
    <property type="term" value="F:oxygen carrier activity"/>
    <property type="evidence" value="ECO:0007669"/>
    <property type="project" value="UniProtKB-KW"/>
</dbReference>
<evidence type="ECO:0000313" key="7">
    <source>
        <dbReference type="EMBL" id="RCX33329.1"/>
    </source>
</evidence>
<keyword evidence="3" id="KW-0479">Metal-binding</keyword>
<keyword evidence="2" id="KW-0813">Transport</keyword>
<keyword evidence="5" id="KW-1133">Transmembrane helix</keyword>
<dbReference type="Pfam" id="PF01814">
    <property type="entry name" value="Hemerythrin"/>
    <property type="match status" value="1"/>
</dbReference>
<evidence type="ECO:0000256" key="5">
    <source>
        <dbReference type="SAM" id="Phobius"/>
    </source>
</evidence>
<dbReference type="InterPro" id="IPR012827">
    <property type="entry name" value="Hemerythrin_metal-bd"/>
</dbReference>
<keyword evidence="8" id="KW-1185">Reference proteome</keyword>
<dbReference type="SUPFAM" id="SSF47188">
    <property type="entry name" value="Hemerythrin-like"/>
    <property type="match status" value="1"/>
</dbReference>
<dbReference type="AlphaFoldDB" id="A0A369CHD2"/>
<evidence type="ECO:0000256" key="3">
    <source>
        <dbReference type="ARBA" id="ARBA00022723"/>
    </source>
</evidence>
<organism evidence="7 8">
    <name type="scientific">Thioalbus denitrificans</name>
    <dbReference type="NCBI Taxonomy" id="547122"/>
    <lineage>
        <taxon>Bacteria</taxon>
        <taxon>Pseudomonadati</taxon>
        <taxon>Pseudomonadota</taxon>
        <taxon>Gammaproteobacteria</taxon>
        <taxon>Chromatiales</taxon>
        <taxon>Ectothiorhodospiraceae</taxon>
        <taxon>Thioalbus</taxon>
    </lineage>
</organism>
<dbReference type="Proteomes" id="UP000252707">
    <property type="component" value="Unassembled WGS sequence"/>
</dbReference>
<name>A0A369CHD2_9GAMM</name>
<keyword evidence="2" id="KW-0561">Oxygen transport</keyword>
<dbReference type="RefSeq" id="WP_147275156.1">
    <property type="nucleotide sequence ID" value="NZ_QPJY01000001.1"/>
</dbReference>
<dbReference type="InterPro" id="IPR016131">
    <property type="entry name" value="Haemerythrin_Fe_BS"/>
</dbReference>
<evidence type="ECO:0000256" key="2">
    <source>
        <dbReference type="ARBA" id="ARBA00022621"/>
    </source>
</evidence>
<sequence length="188" mass="21385">MSKTLSMFGLAILILALIVLTAIGFLSGPASPLAWTALLLLAAIPFIHRLLVKRRFVSWHESYSVGVAALDADHKKLLRLINNLQTAIHYQTGEEFIHEALDELVDYTRTHFGREEALMRDNGYPDLEAHQREHRDMIDKVNGMVTRYHAEGEEALEPLARFLKEWLLNHINGTDQRYGPFLNGKGVR</sequence>
<dbReference type="InterPro" id="IPR035938">
    <property type="entry name" value="Hemerythrin-like_sf"/>
</dbReference>
<proteinExistence type="inferred from homology"/>
<gene>
    <name evidence="7" type="ORF">DFQ59_101630</name>
</gene>
<dbReference type="CDD" id="cd12107">
    <property type="entry name" value="Hemerythrin"/>
    <property type="match status" value="1"/>
</dbReference>
<dbReference type="PROSITE" id="PS00550">
    <property type="entry name" value="HEMERYTHRINS"/>
    <property type="match status" value="1"/>
</dbReference>
<evidence type="ECO:0000259" key="6">
    <source>
        <dbReference type="Pfam" id="PF01814"/>
    </source>
</evidence>
<comment type="caution">
    <text evidence="7">The sequence shown here is derived from an EMBL/GenBank/DDBJ whole genome shotgun (WGS) entry which is preliminary data.</text>
</comment>
<accession>A0A369CHD2</accession>
<keyword evidence="5" id="KW-0812">Transmembrane</keyword>
<dbReference type="EMBL" id="QPJY01000001">
    <property type="protein sequence ID" value="RCX33329.1"/>
    <property type="molecule type" value="Genomic_DNA"/>
</dbReference>
<keyword evidence="5" id="KW-0472">Membrane</keyword>
<feature type="transmembrane region" description="Helical" evidence="5">
    <location>
        <begin position="7"/>
        <end position="27"/>
    </location>
</feature>
<feature type="domain" description="Hemerythrin-like" evidence="6">
    <location>
        <begin position="66"/>
        <end position="182"/>
    </location>
</feature>
<dbReference type="Gene3D" id="1.20.120.50">
    <property type="entry name" value="Hemerythrin-like"/>
    <property type="match status" value="1"/>
</dbReference>
<evidence type="ECO:0000256" key="1">
    <source>
        <dbReference type="ARBA" id="ARBA00010587"/>
    </source>
</evidence>
<evidence type="ECO:0000256" key="4">
    <source>
        <dbReference type="ARBA" id="ARBA00023004"/>
    </source>
</evidence>
<dbReference type="PANTHER" id="PTHR37164">
    <property type="entry name" value="BACTERIOHEMERYTHRIN"/>
    <property type="match status" value="1"/>
</dbReference>
<keyword evidence="4" id="KW-0408">Iron</keyword>
<protein>
    <submittedName>
        <fullName evidence="7">Hemerythrin</fullName>
    </submittedName>
</protein>
<feature type="transmembrane region" description="Helical" evidence="5">
    <location>
        <begin position="33"/>
        <end position="52"/>
    </location>
</feature>
<dbReference type="OrthoDB" id="1122424at2"/>
<reference evidence="7 8" key="1">
    <citation type="submission" date="2018-07" db="EMBL/GenBank/DDBJ databases">
        <title>Genomic Encyclopedia of Type Strains, Phase IV (KMG-IV): sequencing the most valuable type-strain genomes for metagenomic binning, comparative biology and taxonomic classification.</title>
        <authorList>
            <person name="Goeker M."/>
        </authorList>
    </citation>
    <scope>NUCLEOTIDE SEQUENCE [LARGE SCALE GENOMIC DNA]</scope>
    <source>
        <strain evidence="7 8">DSM 26407</strain>
    </source>
</reference>
<comment type="similarity">
    <text evidence="1">Belongs to the hemerythrin family.</text>
</comment>
<evidence type="ECO:0000313" key="8">
    <source>
        <dbReference type="Proteomes" id="UP000252707"/>
    </source>
</evidence>